<organism evidence="1 2">
    <name type="scientific">Cyclotella atomus</name>
    <dbReference type="NCBI Taxonomy" id="382360"/>
    <lineage>
        <taxon>Eukaryota</taxon>
        <taxon>Sar</taxon>
        <taxon>Stramenopiles</taxon>
        <taxon>Ochrophyta</taxon>
        <taxon>Bacillariophyta</taxon>
        <taxon>Coscinodiscophyceae</taxon>
        <taxon>Thalassiosirophycidae</taxon>
        <taxon>Stephanodiscales</taxon>
        <taxon>Stephanodiscaceae</taxon>
        <taxon>Cyclotella</taxon>
    </lineage>
</organism>
<dbReference type="AlphaFoldDB" id="A0ABD3MXN1"/>
<evidence type="ECO:0000313" key="1">
    <source>
        <dbReference type="EMBL" id="KAL3765225.1"/>
    </source>
</evidence>
<comment type="caution">
    <text evidence="1">The sequence shown here is derived from an EMBL/GenBank/DDBJ whole genome shotgun (WGS) entry which is preliminary data.</text>
</comment>
<keyword evidence="2" id="KW-1185">Reference proteome</keyword>
<accession>A0ABD3MXN1</accession>
<reference evidence="1 2" key="1">
    <citation type="submission" date="2024-10" db="EMBL/GenBank/DDBJ databases">
        <title>Updated reference genomes for cyclostephanoid diatoms.</title>
        <authorList>
            <person name="Roberts W.R."/>
            <person name="Alverson A.J."/>
        </authorList>
    </citation>
    <scope>NUCLEOTIDE SEQUENCE [LARGE SCALE GENOMIC DNA]</scope>
    <source>
        <strain evidence="1 2">AJA010-31</strain>
    </source>
</reference>
<name>A0ABD3MXN1_9STRA</name>
<evidence type="ECO:0000313" key="2">
    <source>
        <dbReference type="Proteomes" id="UP001530400"/>
    </source>
</evidence>
<proteinExistence type="predicted"/>
<dbReference type="EMBL" id="JALLPJ020001406">
    <property type="protein sequence ID" value="KAL3765225.1"/>
    <property type="molecule type" value="Genomic_DNA"/>
</dbReference>
<sequence>MPIPGEHSELHNALGCALFDPRLVGQFAPYDRANKICDAIAPEGPITRKGTLTVAFKGSGEQMNYPI</sequence>
<dbReference type="Proteomes" id="UP001530400">
    <property type="component" value="Unassembled WGS sequence"/>
</dbReference>
<protein>
    <submittedName>
        <fullName evidence="1">Uncharacterized protein</fullName>
    </submittedName>
</protein>
<gene>
    <name evidence="1" type="ORF">ACHAWO_009302</name>
</gene>